<keyword evidence="2" id="KW-1185">Reference proteome</keyword>
<sequence length="94" mass="10248">MNSIPLIDATRRLGAAPNWNHETDGICHTLDICDRDGFMISGWMTTDAERKRIADGAPIFLHIQGRVHPVVSLTVGNAADVVPLESVRPASSDR</sequence>
<dbReference type="EMBL" id="LLYA01000135">
    <property type="protein sequence ID" value="KRR25944.1"/>
    <property type="molecule type" value="Genomic_DNA"/>
</dbReference>
<proteinExistence type="predicted"/>
<accession>A0A0R3N0T2</accession>
<organism evidence="1 2">
    <name type="scientific">Bradyrhizobium retamae</name>
    <dbReference type="NCBI Taxonomy" id="1300035"/>
    <lineage>
        <taxon>Bacteria</taxon>
        <taxon>Pseudomonadati</taxon>
        <taxon>Pseudomonadota</taxon>
        <taxon>Alphaproteobacteria</taxon>
        <taxon>Hyphomicrobiales</taxon>
        <taxon>Nitrobacteraceae</taxon>
        <taxon>Bradyrhizobium</taxon>
    </lineage>
</organism>
<comment type="caution">
    <text evidence="1">The sequence shown here is derived from an EMBL/GenBank/DDBJ whole genome shotgun (WGS) entry which is preliminary data.</text>
</comment>
<reference evidence="1 2" key="1">
    <citation type="submission" date="2014-03" db="EMBL/GenBank/DDBJ databases">
        <title>Bradyrhizobium valentinum sp. nov., isolated from effective nodules of Lupinus mariae-josephae, a lupine endemic of basic-lime soils in Eastern Spain.</title>
        <authorList>
            <person name="Duran D."/>
            <person name="Rey L."/>
            <person name="Navarro A."/>
            <person name="Busquets A."/>
            <person name="Imperial J."/>
            <person name="Ruiz-Argueso T."/>
        </authorList>
    </citation>
    <scope>NUCLEOTIDE SEQUENCE [LARGE SCALE GENOMIC DNA]</scope>
    <source>
        <strain evidence="1 2">Ro19</strain>
    </source>
</reference>
<name>A0A0R3N0T2_9BRAD</name>
<evidence type="ECO:0000313" key="1">
    <source>
        <dbReference type="EMBL" id="KRR25944.1"/>
    </source>
</evidence>
<dbReference type="OrthoDB" id="8241168at2"/>
<protein>
    <submittedName>
        <fullName evidence="1">Uncharacterized protein</fullName>
    </submittedName>
</protein>
<evidence type="ECO:0000313" key="2">
    <source>
        <dbReference type="Proteomes" id="UP000052023"/>
    </source>
</evidence>
<dbReference type="Proteomes" id="UP000052023">
    <property type="component" value="Unassembled WGS sequence"/>
</dbReference>
<dbReference type="AlphaFoldDB" id="A0A0R3N0T2"/>
<dbReference type="RefSeq" id="WP_057843829.1">
    <property type="nucleotide sequence ID" value="NZ_LLYA01000135.1"/>
</dbReference>
<gene>
    <name evidence="1" type="ORF">CQ13_23255</name>
</gene>